<dbReference type="AlphaFoldDB" id="A0A9D1ZH55"/>
<protein>
    <submittedName>
        <fullName evidence="2">GNAT family N-acetyltransferase</fullName>
    </submittedName>
</protein>
<dbReference type="CDD" id="cd04301">
    <property type="entry name" value="NAT_SF"/>
    <property type="match status" value="1"/>
</dbReference>
<name>A0A9D1ZH55_9BACE</name>
<feature type="domain" description="N-acetyltransferase" evidence="1">
    <location>
        <begin position="7"/>
        <end position="152"/>
    </location>
</feature>
<dbReference type="InterPro" id="IPR016181">
    <property type="entry name" value="Acyl_CoA_acyltransferase"/>
</dbReference>
<dbReference type="InterPro" id="IPR000182">
    <property type="entry name" value="GNAT_dom"/>
</dbReference>
<proteinExistence type="predicted"/>
<sequence length="153" mass="17648">MEAYDNIISLGVHPEWRIPAARWFHEKWEIPVEEYLQSIDESIRGIAPVPQWYVVTEGERIIAGAGVIENDFHDRKDLTPNVCALYVEPERRCQGIAGRLLAHICQEMAGKGIGTLYLITDHTSFYERYGWEFLCTVQSDDGETIRMYQKNSL</sequence>
<reference evidence="2" key="2">
    <citation type="submission" date="2021-04" db="EMBL/GenBank/DDBJ databases">
        <authorList>
            <person name="Gilroy R."/>
        </authorList>
    </citation>
    <scope>NUCLEOTIDE SEQUENCE</scope>
    <source>
        <strain evidence="2">Gambia2-208</strain>
    </source>
</reference>
<evidence type="ECO:0000313" key="2">
    <source>
        <dbReference type="EMBL" id="HIY87646.1"/>
    </source>
</evidence>
<comment type="caution">
    <text evidence="2">The sequence shown here is derived from an EMBL/GenBank/DDBJ whole genome shotgun (WGS) entry which is preliminary data.</text>
</comment>
<dbReference type="EMBL" id="DXCV01000027">
    <property type="protein sequence ID" value="HIY87646.1"/>
    <property type="molecule type" value="Genomic_DNA"/>
</dbReference>
<accession>A0A9D1ZH55</accession>
<evidence type="ECO:0000259" key="1">
    <source>
        <dbReference type="PROSITE" id="PS51186"/>
    </source>
</evidence>
<reference evidence="2" key="1">
    <citation type="journal article" date="2021" name="PeerJ">
        <title>Extensive microbial diversity within the chicken gut microbiome revealed by metagenomics and culture.</title>
        <authorList>
            <person name="Gilroy R."/>
            <person name="Ravi A."/>
            <person name="Getino M."/>
            <person name="Pursley I."/>
            <person name="Horton D.L."/>
            <person name="Alikhan N.F."/>
            <person name="Baker D."/>
            <person name="Gharbi K."/>
            <person name="Hall N."/>
            <person name="Watson M."/>
            <person name="Adriaenssens E.M."/>
            <person name="Foster-Nyarko E."/>
            <person name="Jarju S."/>
            <person name="Secka A."/>
            <person name="Antonio M."/>
            <person name="Oren A."/>
            <person name="Chaudhuri R.R."/>
            <person name="La Ragione R."/>
            <person name="Hildebrand F."/>
            <person name="Pallen M.J."/>
        </authorList>
    </citation>
    <scope>NUCLEOTIDE SEQUENCE</scope>
    <source>
        <strain evidence="2">Gambia2-208</strain>
    </source>
</reference>
<evidence type="ECO:0000313" key="3">
    <source>
        <dbReference type="Proteomes" id="UP000886851"/>
    </source>
</evidence>
<gene>
    <name evidence="2" type="ORF">H9824_02940</name>
</gene>
<dbReference type="Proteomes" id="UP000886851">
    <property type="component" value="Unassembled WGS sequence"/>
</dbReference>
<dbReference type="GO" id="GO:0016747">
    <property type="term" value="F:acyltransferase activity, transferring groups other than amino-acyl groups"/>
    <property type="evidence" value="ECO:0007669"/>
    <property type="project" value="InterPro"/>
</dbReference>
<dbReference type="Gene3D" id="3.40.630.30">
    <property type="match status" value="1"/>
</dbReference>
<dbReference type="Pfam" id="PF13508">
    <property type="entry name" value="Acetyltransf_7"/>
    <property type="match status" value="1"/>
</dbReference>
<dbReference type="SUPFAM" id="SSF55729">
    <property type="entry name" value="Acyl-CoA N-acyltransferases (Nat)"/>
    <property type="match status" value="1"/>
</dbReference>
<dbReference type="PROSITE" id="PS51186">
    <property type="entry name" value="GNAT"/>
    <property type="match status" value="1"/>
</dbReference>
<organism evidence="2 3">
    <name type="scientific">Candidatus Bacteroides pullicola</name>
    <dbReference type="NCBI Taxonomy" id="2838475"/>
    <lineage>
        <taxon>Bacteria</taxon>
        <taxon>Pseudomonadati</taxon>
        <taxon>Bacteroidota</taxon>
        <taxon>Bacteroidia</taxon>
        <taxon>Bacteroidales</taxon>
        <taxon>Bacteroidaceae</taxon>
        <taxon>Bacteroides</taxon>
    </lineage>
</organism>